<dbReference type="PANTHER" id="PTHR47572:SF5">
    <property type="entry name" value="BLR2277 PROTEIN"/>
    <property type="match status" value="1"/>
</dbReference>
<dbReference type="InterPro" id="IPR011042">
    <property type="entry name" value="6-blade_b-propeller_TolB-like"/>
</dbReference>
<dbReference type="SUPFAM" id="SSF63829">
    <property type="entry name" value="Calcium-dependent phosphotriesterase"/>
    <property type="match status" value="1"/>
</dbReference>
<dbReference type="EMBL" id="UINC01092961">
    <property type="protein sequence ID" value="SVC46993.1"/>
    <property type="molecule type" value="Genomic_DNA"/>
</dbReference>
<dbReference type="PRINTS" id="PR01790">
    <property type="entry name" value="SMP30FAMILY"/>
</dbReference>
<dbReference type="InterPro" id="IPR051262">
    <property type="entry name" value="SMP-30/CGR1_Lactonase"/>
</dbReference>
<sequence length="347" mass="37770">SSHPDFFSTFVSMKKLLLILLCAPLIGFGQTKTLGSNIVNPNSKIKEVFSGGEGLILEGPTMGPDGTLYFSDIIFTQLKGMKAGIIWNYNPQTGKTEVFRSPSGMANGLAFDVDGNLISCEGADFGGRRIIKTDMKDGKSTIVAGLFNDRPFNAPNDLVIDNKGRIYFTDPRYFGKEPIEQPVDGVYRIDTDGTVHLIIANASKPNGIAISPDYKTLYVANYFIGASNFLPEGFKGPTSEKSGAILEYTLLPDGSVQFKGILINLMNNGPDGIKVDSEGNIYIAVKGNIVVYSPKGKQLEEIEVPNKSATNLCFGRGSFSKTLFITSSKILYTIEVKKEGFHIPFKK</sequence>
<dbReference type="AlphaFoldDB" id="A0A382MDC5"/>
<dbReference type="PANTHER" id="PTHR47572">
    <property type="entry name" value="LIPOPROTEIN-RELATED"/>
    <property type="match status" value="1"/>
</dbReference>
<gene>
    <name evidence="2" type="ORF">METZ01_LOCUS299847</name>
</gene>
<dbReference type="Pfam" id="PF08450">
    <property type="entry name" value="SGL"/>
    <property type="match status" value="1"/>
</dbReference>
<evidence type="ECO:0000259" key="1">
    <source>
        <dbReference type="Pfam" id="PF08450"/>
    </source>
</evidence>
<feature type="domain" description="SMP-30/Gluconolactonase/LRE-like region" evidence="1">
    <location>
        <begin position="58"/>
        <end position="328"/>
    </location>
</feature>
<dbReference type="InterPro" id="IPR005511">
    <property type="entry name" value="SMP-30"/>
</dbReference>
<name>A0A382MDC5_9ZZZZ</name>
<reference evidence="2" key="1">
    <citation type="submission" date="2018-05" db="EMBL/GenBank/DDBJ databases">
        <authorList>
            <person name="Lanie J.A."/>
            <person name="Ng W.-L."/>
            <person name="Kazmierczak K.M."/>
            <person name="Andrzejewski T.M."/>
            <person name="Davidsen T.M."/>
            <person name="Wayne K.J."/>
            <person name="Tettelin H."/>
            <person name="Glass J.I."/>
            <person name="Rusch D."/>
            <person name="Podicherti R."/>
            <person name="Tsui H.-C.T."/>
            <person name="Winkler M.E."/>
        </authorList>
    </citation>
    <scope>NUCLEOTIDE SEQUENCE</scope>
</reference>
<evidence type="ECO:0000313" key="2">
    <source>
        <dbReference type="EMBL" id="SVC46993.1"/>
    </source>
</evidence>
<organism evidence="2">
    <name type="scientific">marine metagenome</name>
    <dbReference type="NCBI Taxonomy" id="408172"/>
    <lineage>
        <taxon>unclassified sequences</taxon>
        <taxon>metagenomes</taxon>
        <taxon>ecological metagenomes</taxon>
    </lineage>
</organism>
<dbReference type="Gene3D" id="2.120.10.30">
    <property type="entry name" value="TolB, C-terminal domain"/>
    <property type="match status" value="1"/>
</dbReference>
<dbReference type="InterPro" id="IPR013658">
    <property type="entry name" value="SGL"/>
</dbReference>
<proteinExistence type="predicted"/>
<protein>
    <recommendedName>
        <fullName evidence="1">SMP-30/Gluconolactonase/LRE-like region domain-containing protein</fullName>
    </recommendedName>
</protein>
<accession>A0A382MDC5</accession>
<feature type="non-terminal residue" evidence="2">
    <location>
        <position position="1"/>
    </location>
</feature>